<evidence type="ECO:0000259" key="4">
    <source>
        <dbReference type="PROSITE" id="PS51379"/>
    </source>
</evidence>
<keyword evidence="3" id="KW-0411">Iron-sulfur</keyword>
<evidence type="ECO:0000313" key="6">
    <source>
        <dbReference type="Proteomes" id="UP000262325"/>
    </source>
</evidence>
<sequence length="432" mass="49010">MLPKNSSEIITEFIEQAGFSTGFAEINFPIFFPEYDLRLSASEGIDYLLGAATSGNKSIGFFHSPVYFNLHNFIKSECIFITTSLPENLCVPVIFCKNIVSFKNKLTTAIRVSEESGLPVILAISKSVLFNYCEIDDFEFDSERMAPAIDKKCLSRKISTDNFLDNLNIAEALLSASFDNKFSSGDIISLNDVQGTFFDYIVPHIKSPQLESLEKCSEIFISENEERFFKKLCLHFYPLTLNYRTLPEKYEEELAPILCPGCPFAYIFSRLKTQDYLVLTDIQCPSLNRYLSVEIRKADFAIGLARNIKSKMLFIGNISNFKYPLFNIKSNIEIILLKDTDTAVEFYPEIKLHKLQKTGVTLPYSCNNIRKYGKMTINPKKCKCLKKNEPPECIEQSFCPALFRSDDIILINNDLCTGCGLCKNVCPYGAVK</sequence>
<dbReference type="PROSITE" id="PS51379">
    <property type="entry name" value="4FE4S_FER_2"/>
    <property type="match status" value="1"/>
</dbReference>
<dbReference type="Pfam" id="PF00037">
    <property type="entry name" value="Fer4"/>
    <property type="match status" value="1"/>
</dbReference>
<dbReference type="InterPro" id="IPR017900">
    <property type="entry name" value="4Fe4S_Fe_S_CS"/>
</dbReference>
<dbReference type="InterPro" id="IPR017896">
    <property type="entry name" value="4Fe4S_Fe-S-bd"/>
</dbReference>
<feature type="domain" description="4Fe-4S ferredoxin-type" evidence="4">
    <location>
        <begin position="407"/>
        <end position="432"/>
    </location>
</feature>
<evidence type="ECO:0000256" key="3">
    <source>
        <dbReference type="ARBA" id="ARBA00023014"/>
    </source>
</evidence>
<evidence type="ECO:0000313" key="5">
    <source>
        <dbReference type="EMBL" id="HCW92600.1"/>
    </source>
</evidence>
<name>A0A3D5QAB8_FLESI</name>
<dbReference type="GO" id="GO:0051536">
    <property type="term" value="F:iron-sulfur cluster binding"/>
    <property type="evidence" value="ECO:0007669"/>
    <property type="project" value="UniProtKB-KW"/>
</dbReference>
<dbReference type="EMBL" id="DPPF01000062">
    <property type="protein sequence ID" value="HCW92600.1"/>
    <property type="molecule type" value="Genomic_DNA"/>
</dbReference>
<gene>
    <name evidence="5" type="ORF">DHM44_02855</name>
</gene>
<dbReference type="PROSITE" id="PS00198">
    <property type="entry name" value="4FE4S_FER_1"/>
    <property type="match status" value="1"/>
</dbReference>
<dbReference type="SUPFAM" id="SSF54862">
    <property type="entry name" value="4Fe-4S ferredoxins"/>
    <property type="match status" value="1"/>
</dbReference>
<reference evidence="5 6" key="1">
    <citation type="journal article" date="2018" name="Nat. Biotechnol.">
        <title>A standardized bacterial taxonomy based on genome phylogeny substantially revises the tree of life.</title>
        <authorList>
            <person name="Parks D.H."/>
            <person name="Chuvochina M."/>
            <person name="Waite D.W."/>
            <person name="Rinke C."/>
            <person name="Skarshewski A."/>
            <person name="Chaumeil P.A."/>
            <person name="Hugenholtz P."/>
        </authorList>
    </citation>
    <scope>NUCLEOTIDE SEQUENCE [LARGE SCALE GENOMIC DNA]</scope>
    <source>
        <strain evidence="5">UBA8672</strain>
    </source>
</reference>
<comment type="caution">
    <text evidence="5">The sequence shown here is derived from an EMBL/GenBank/DDBJ whole genome shotgun (WGS) entry which is preliminary data.</text>
</comment>
<dbReference type="Gene3D" id="3.30.70.20">
    <property type="match status" value="1"/>
</dbReference>
<protein>
    <recommendedName>
        <fullName evidence="4">4Fe-4S ferredoxin-type domain-containing protein</fullName>
    </recommendedName>
</protein>
<keyword evidence="1" id="KW-0479">Metal-binding</keyword>
<accession>A0A3D5QAB8</accession>
<organism evidence="5 6">
    <name type="scientific">Flexistipes sinusarabici</name>
    <dbReference type="NCBI Taxonomy" id="2352"/>
    <lineage>
        <taxon>Bacteria</taxon>
        <taxon>Pseudomonadati</taxon>
        <taxon>Deferribacterota</taxon>
        <taxon>Deferribacteres</taxon>
        <taxon>Deferribacterales</taxon>
        <taxon>Flexistipitaceae</taxon>
        <taxon>Flexistipes</taxon>
    </lineage>
</organism>
<evidence type="ECO:0000256" key="2">
    <source>
        <dbReference type="ARBA" id="ARBA00023004"/>
    </source>
</evidence>
<proteinExistence type="predicted"/>
<dbReference type="GO" id="GO:0046872">
    <property type="term" value="F:metal ion binding"/>
    <property type="evidence" value="ECO:0007669"/>
    <property type="project" value="UniProtKB-KW"/>
</dbReference>
<keyword evidence="2" id="KW-0408">Iron</keyword>
<dbReference type="Proteomes" id="UP000262325">
    <property type="component" value="Unassembled WGS sequence"/>
</dbReference>
<evidence type="ECO:0000256" key="1">
    <source>
        <dbReference type="ARBA" id="ARBA00022723"/>
    </source>
</evidence>
<dbReference type="AlphaFoldDB" id="A0A3D5QAB8"/>